<dbReference type="AlphaFoldDB" id="A0A8S1NZ08"/>
<proteinExistence type="predicted"/>
<reference evidence="2" key="1">
    <citation type="submission" date="2021-01" db="EMBL/GenBank/DDBJ databases">
        <authorList>
            <consortium name="Genoscope - CEA"/>
            <person name="William W."/>
        </authorList>
    </citation>
    <scope>NUCLEOTIDE SEQUENCE</scope>
</reference>
<sequence length="166" mass="19554">MFKPTVTFSEIQKRKKMIIGMHLMELSDRYRFFSIVGSGRSQNYKTTSNSQNKKQHFFTQKHSTTLPVTPTSKSPSFLESSRLLVLKQINITPRIKQLKPKALMRIRQQKTQTIDKNFNESFRQKESPDNPQQKKLKYSLKNQQSEISYSSDHDDFIDYVCNKKLI</sequence>
<accession>A0A8S1NZ08</accession>
<evidence type="ECO:0000313" key="2">
    <source>
        <dbReference type="EMBL" id="CAD8095851.1"/>
    </source>
</evidence>
<name>A0A8S1NZ08_9CILI</name>
<dbReference type="EMBL" id="CAJJDN010000065">
    <property type="protein sequence ID" value="CAD8095849.1"/>
    <property type="molecule type" value="Genomic_DNA"/>
</dbReference>
<dbReference type="Proteomes" id="UP000692954">
    <property type="component" value="Unassembled WGS sequence"/>
</dbReference>
<gene>
    <name evidence="1" type="ORF">PSON_ATCC_30995.1.T0650120</name>
    <name evidence="2" type="ORF">PSON_ATCC_30995.1.T0650121</name>
</gene>
<organism evidence="2 3">
    <name type="scientific">Paramecium sonneborni</name>
    <dbReference type="NCBI Taxonomy" id="65129"/>
    <lineage>
        <taxon>Eukaryota</taxon>
        <taxon>Sar</taxon>
        <taxon>Alveolata</taxon>
        <taxon>Ciliophora</taxon>
        <taxon>Intramacronucleata</taxon>
        <taxon>Oligohymenophorea</taxon>
        <taxon>Peniculida</taxon>
        <taxon>Parameciidae</taxon>
        <taxon>Paramecium</taxon>
    </lineage>
</organism>
<dbReference type="EMBL" id="CAJJDN010000065">
    <property type="protein sequence ID" value="CAD8095851.1"/>
    <property type="molecule type" value="Genomic_DNA"/>
</dbReference>
<evidence type="ECO:0000313" key="1">
    <source>
        <dbReference type="EMBL" id="CAD8095849.1"/>
    </source>
</evidence>
<evidence type="ECO:0000313" key="3">
    <source>
        <dbReference type="Proteomes" id="UP000692954"/>
    </source>
</evidence>
<comment type="caution">
    <text evidence="2">The sequence shown here is derived from an EMBL/GenBank/DDBJ whole genome shotgun (WGS) entry which is preliminary data.</text>
</comment>
<dbReference type="OrthoDB" id="299855at2759"/>
<keyword evidence="3" id="KW-1185">Reference proteome</keyword>
<protein>
    <submittedName>
        <fullName evidence="2">Uncharacterized protein</fullName>
    </submittedName>
</protein>